<dbReference type="GO" id="GO:0046872">
    <property type="term" value="F:metal ion binding"/>
    <property type="evidence" value="ECO:0007669"/>
    <property type="project" value="UniProtKB-KW"/>
</dbReference>
<dbReference type="AlphaFoldDB" id="W7UA62"/>
<evidence type="ECO:0000313" key="12">
    <source>
        <dbReference type="Proteomes" id="UP000019335"/>
    </source>
</evidence>
<dbReference type="UniPathway" id="UPA00606"/>
<dbReference type="OrthoDB" id="272271at2759"/>
<keyword evidence="8" id="KW-0862">Zinc</keyword>
<protein>
    <recommendedName>
        <fullName evidence="4">adenosine deaminase</fullName>
        <ecNumber evidence="4">3.5.4.4</ecNumber>
    </recommendedName>
</protein>
<dbReference type="Gene3D" id="3.20.20.140">
    <property type="entry name" value="Metal-dependent hydrolases"/>
    <property type="match status" value="1"/>
</dbReference>
<dbReference type="GO" id="GO:0060169">
    <property type="term" value="P:negative regulation of adenosine receptor signaling pathway"/>
    <property type="evidence" value="ECO:0007669"/>
    <property type="project" value="TreeGrafter"/>
</dbReference>
<dbReference type="GO" id="GO:0004000">
    <property type="term" value="F:adenosine deaminase activity"/>
    <property type="evidence" value="ECO:0007669"/>
    <property type="project" value="TreeGrafter"/>
</dbReference>
<reference evidence="11 12" key="1">
    <citation type="journal article" date="2014" name="Mol. Plant">
        <title>Chromosome Scale Genome Assembly and Transcriptome Profiling of Nannochloropsis gaditana in Nitrogen Depletion.</title>
        <authorList>
            <person name="Corteggiani Carpinelli E."/>
            <person name="Telatin A."/>
            <person name="Vitulo N."/>
            <person name="Forcato C."/>
            <person name="D'Angelo M."/>
            <person name="Schiavon R."/>
            <person name="Vezzi A."/>
            <person name="Giacometti G.M."/>
            <person name="Morosinotto T."/>
            <person name="Valle G."/>
        </authorList>
    </citation>
    <scope>NUCLEOTIDE SEQUENCE [LARGE SCALE GENOMIC DNA]</scope>
    <source>
        <strain evidence="11 12">B-31</strain>
    </source>
</reference>
<dbReference type="Pfam" id="PF00962">
    <property type="entry name" value="A_deaminase"/>
    <property type="match status" value="1"/>
</dbReference>
<comment type="pathway">
    <text evidence="2">Purine metabolism; purine nucleoside salvage.</text>
</comment>
<dbReference type="GO" id="GO:0005829">
    <property type="term" value="C:cytosol"/>
    <property type="evidence" value="ECO:0007669"/>
    <property type="project" value="TreeGrafter"/>
</dbReference>
<name>W7UA62_9STRA</name>
<dbReference type="GO" id="GO:0046103">
    <property type="term" value="P:inosine biosynthetic process"/>
    <property type="evidence" value="ECO:0007669"/>
    <property type="project" value="TreeGrafter"/>
</dbReference>
<feature type="region of interest" description="Disordered" evidence="9">
    <location>
        <begin position="476"/>
        <end position="506"/>
    </location>
</feature>
<evidence type="ECO:0000313" key="11">
    <source>
        <dbReference type="EMBL" id="EWM29864.1"/>
    </source>
</evidence>
<organism evidence="11 12">
    <name type="scientific">Nannochloropsis gaditana</name>
    <dbReference type="NCBI Taxonomy" id="72520"/>
    <lineage>
        <taxon>Eukaryota</taxon>
        <taxon>Sar</taxon>
        <taxon>Stramenopiles</taxon>
        <taxon>Ochrophyta</taxon>
        <taxon>Eustigmatophyceae</taxon>
        <taxon>Eustigmatales</taxon>
        <taxon>Monodopsidaceae</taxon>
        <taxon>Nannochloropsis</taxon>
    </lineage>
</organism>
<dbReference type="InterPro" id="IPR001365">
    <property type="entry name" value="A_deaminase_dom"/>
</dbReference>
<dbReference type="GO" id="GO:0043103">
    <property type="term" value="P:hypoxanthine salvage"/>
    <property type="evidence" value="ECO:0007669"/>
    <property type="project" value="TreeGrafter"/>
</dbReference>
<feature type="domain" description="Adenosine deaminase" evidence="10">
    <location>
        <begin position="75"/>
        <end position="441"/>
    </location>
</feature>
<evidence type="ECO:0000256" key="8">
    <source>
        <dbReference type="ARBA" id="ARBA00022833"/>
    </source>
</evidence>
<keyword evidence="7" id="KW-0378">Hydrolase</keyword>
<dbReference type="Proteomes" id="UP000019335">
    <property type="component" value="Chromosome 2"/>
</dbReference>
<comment type="caution">
    <text evidence="11">The sequence shown here is derived from an EMBL/GenBank/DDBJ whole genome shotgun (WGS) entry which is preliminary data.</text>
</comment>
<evidence type="ECO:0000259" key="10">
    <source>
        <dbReference type="Pfam" id="PF00962"/>
    </source>
</evidence>
<evidence type="ECO:0000256" key="3">
    <source>
        <dbReference type="ARBA" id="ARBA00006676"/>
    </source>
</evidence>
<sequence length="584" mass="65751">MSEKQNFSPAPSRPCAFNGKKLATQENGDHNHVDDLPRRVNRVNDASSDLASACRRCRVFKGMGPNLVNFLTEIPKTDLHVHLDGSPRLSTLIELAQEHHVDLPAYTEEGLRELVFRETYDSLVDYLRGFPLIVRVLQQPGALERIAYEFAWDCLNEGVLYIEPRFAPQLLATATLDVIGVLTEATRGLERAKKEYNAQQSVRDGQKPSFDFGIICCAMRTFMTDVSEYYHAFCSLHQDEPQALVYQLAASALFHAAIKAKKDHGLPVVGVDIAGQEAGYPAAEFQAAFEVAHKNFLGVTVHAGEAFGPEAVFQAITDLHCERLGHGYHLFSVDKVVKKERPAEFVAGLVQYVAKRRIMLEVCLSSNRQTMTELRDDISKHALKDMLAHGICVSLCTDNRLVSNTTVVNELLLAIEHFALTPTELKTMILEGFKRSFFPGSYLQKRKYVGQVMNYYEHLERKYGLKDWYLSEDSMFEDQHRPQQPQTEAGRETGTPAREQGWEQEHENIDSTVGACLLHSSGDRIRSLSPQWTRAQALGEKMPEGGEALGDAARGFHVDIPWERRRIVSVQTTVWTSHPSMMFI</sequence>
<evidence type="ECO:0000256" key="4">
    <source>
        <dbReference type="ARBA" id="ARBA00012784"/>
    </source>
</evidence>
<evidence type="ECO:0000256" key="1">
    <source>
        <dbReference type="ARBA" id="ARBA00001947"/>
    </source>
</evidence>
<dbReference type="GO" id="GO:0006166">
    <property type="term" value="P:purine ribonucleoside salvage"/>
    <property type="evidence" value="ECO:0007669"/>
    <property type="project" value="UniProtKB-KW"/>
</dbReference>
<dbReference type="PANTHER" id="PTHR11409">
    <property type="entry name" value="ADENOSINE DEAMINASE"/>
    <property type="match status" value="1"/>
</dbReference>
<evidence type="ECO:0000256" key="6">
    <source>
        <dbReference type="ARBA" id="ARBA00022726"/>
    </source>
</evidence>
<dbReference type="EMBL" id="AZIL01000115">
    <property type="protein sequence ID" value="EWM29864.1"/>
    <property type="molecule type" value="Genomic_DNA"/>
</dbReference>
<keyword evidence="5" id="KW-0479">Metal-binding</keyword>
<keyword evidence="12" id="KW-1185">Reference proteome</keyword>
<evidence type="ECO:0000256" key="7">
    <source>
        <dbReference type="ARBA" id="ARBA00022801"/>
    </source>
</evidence>
<evidence type="ECO:0000256" key="5">
    <source>
        <dbReference type="ARBA" id="ARBA00022723"/>
    </source>
</evidence>
<gene>
    <name evidence="11" type="ORF">Naga_100106g16</name>
</gene>
<keyword evidence="6" id="KW-0660">Purine salvage</keyword>
<dbReference type="EC" id="3.5.4.4" evidence="4"/>
<evidence type="ECO:0000256" key="9">
    <source>
        <dbReference type="SAM" id="MobiDB-lite"/>
    </source>
</evidence>
<dbReference type="InterPro" id="IPR032466">
    <property type="entry name" value="Metal_Hydrolase"/>
</dbReference>
<comment type="cofactor">
    <cofactor evidence="1">
        <name>Zn(2+)</name>
        <dbReference type="ChEBI" id="CHEBI:29105"/>
    </cofactor>
</comment>
<dbReference type="GO" id="GO:0009897">
    <property type="term" value="C:external side of plasma membrane"/>
    <property type="evidence" value="ECO:0007669"/>
    <property type="project" value="TreeGrafter"/>
</dbReference>
<evidence type="ECO:0000256" key="2">
    <source>
        <dbReference type="ARBA" id="ARBA00005058"/>
    </source>
</evidence>
<proteinExistence type="inferred from homology"/>
<dbReference type="PANTHER" id="PTHR11409:SF43">
    <property type="entry name" value="ADENOSINE DEAMINASE"/>
    <property type="match status" value="1"/>
</dbReference>
<comment type="similarity">
    <text evidence="3">Belongs to the metallo-dependent hydrolases superfamily. Adenosine and AMP deaminases family.</text>
</comment>
<dbReference type="GO" id="GO:0006154">
    <property type="term" value="P:adenosine catabolic process"/>
    <property type="evidence" value="ECO:0007669"/>
    <property type="project" value="TreeGrafter"/>
</dbReference>
<dbReference type="InterPro" id="IPR006330">
    <property type="entry name" value="Ado/ade_deaminase"/>
</dbReference>
<dbReference type="SUPFAM" id="SSF51556">
    <property type="entry name" value="Metallo-dependent hydrolases"/>
    <property type="match status" value="1"/>
</dbReference>
<accession>W7UA62</accession>